<dbReference type="Proteomes" id="UP001172386">
    <property type="component" value="Unassembled WGS sequence"/>
</dbReference>
<reference evidence="1" key="1">
    <citation type="submission" date="2022-10" db="EMBL/GenBank/DDBJ databases">
        <title>Culturing micro-colonial fungi from biological soil crusts in the Mojave desert and describing Neophaeococcomyces mojavensis, and introducing the new genera and species Taxawa tesnikishii.</title>
        <authorList>
            <person name="Kurbessoian T."/>
            <person name="Stajich J.E."/>
        </authorList>
    </citation>
    <scope>NUCLEOTIDE SEQUENCE</scope>
    <source>
        <strain evidence="1">JES_112</strain>
    </source>
</reference>
<dbReference type="EMBL" id="JAPDRQ010000133">
    <property type="protein sequence ID" value="KAJ9654066.1"/>
    <property type="molecule type" value="Genomic_DNA"/>
</dbReference>
<name>A0ACC3A1N1_9EURO</name>
<evidence type="ECO:0000313" key="2">
    <source>
        <dbReference type="Proteomes" id="UP001172386"/>
    </source>
</evidence>
<accession>A0ACC3A1N1</accession>
<sequence>MAKAFNLEGLGFTYISIAAAWTAILLAGITFLVSRRNLPFLRIRNVPLAVSAVATLHVYWVLCMVAYVLQGFFPCATEYWIMSIYLPLGIALFQACNTQLLHIANLQKRYATDNVRTDKRRRSKVTDGWRKYLAYSYVENRVKGTMVYIAYGMLVQFAIATIIYMMSRKFHPSFGIVASDFSDNGPDGAEACTKLVQEYSTATCDEAKKIACRRGWEWIPSIVWQFFWSWCYAPYLLWELRTVWDVHGWRQQTTLCCLAGLFATPMWLCALYIPNMRVVNRFYVPPLWFAPSIFLIEAFLIFVPCWQVVKNHRLQSETLDIIAEWECKNNGNSIGAETAQSISRMSHKPSTLSTTSSRRGEMYTMTALESAIRTNPQPLLLFAALKDFSGENISFLTKVLEWKRGWSPSSPTRNGFLRRPSMHEINNKTLQRQQFRKAVNIYTSYVSLKYSDYPINLSYTHLKELEAVFEAAAQLLYGHLGDDSDSATPFDRHWQNSSNEDIESSPGKDGISITSSQQTRGNNSTDRIIQDADNSKRYTVLQTYEMPNVSERLPDHVPVPQGFGPETFDHAEESIKYMVLTNTWPKFVNAGYANIKKKTFLQKVQGRFFPRG</sequence>
<proteinExistence type="predicted"/>
<comment type="caution">
    <text evidence="1">The sequence shown here is derived from an EMBL/GenBank/DDBJ whole genome shotgun (WGS) entry which is preliminary data.</text>
</comment>
<keyword evidence="2" id="KW-1185">Reference proteome</keyword>
<organism evidence="1 2">
    <name type="scientific">Neophaeococcomyces mojaviensis</name>
    <dbReference type="NCBI Taxonomy" id="3383035"/>
    <lineage>
        <taxon>Eukaryota</taxon>
        <taxon>Fungi</taxon>
        <taxon>Dikarya</taxon>
        <taxon>Ascomycota</taxon>
        <taxon>Pezizomycotina</taxon>
        <taxon>Eurotiomycetes</taxon>
        <taxon>Chaetothyriomycetidae</taxon>
        <taxon>Chaetothyriales</taxon>
        <taxon>Chaetothyriales incertae sedis</taxon>
        <taxon>Neophaeococcomyces</taxon>
    </lineage>
</organism>
<gene>
    <name evidence="1" type="ORF">H2198_006865</name>
</gene>
<protein>
    <submittedName>
        <fullName evidence="1">Uncharacterized protein</fullName>
    </submittedName>
</protein>
<evidence type="ECO:0000313" key="1">
    <source>
        <dbReference type="EMBL" id="KAJ9654066.1"/>
    </source>
</evidence>